<name>A0ABQ8IAB5_9ROSI</name>
<proteinExistence type="predicted"/>
<keyword evidence="2" id="KW-1185">Reference proteome</keyword>
<dbReference type="Proteomes" id="UP000827721">
    <property type="component" value="Unassembled WGS sequence"/>
</dbReference>
<comment type="caution">
    <text evidence="1">The sequence shown here is derived from an EMBL/GenBank/DDBJ whole genome shotgun (WGS) entry which is preliminary data.</text>
</comment>
<protein>
    <submittedName>
        <fullName evidence="1">Uncharacterized protein</fullName>
    </submittedName>
</protein>
<sequence>MQYQTATQLDDEQVYDFLVGLNRNLNEVRGQVVAQAPFPSLEEAFAEVRREEDRRKVMLNDNSAISSALEVENIIPTTSGVPTTAI</sequence>
<reference evidence="1 2" key="1">
    <citation type="submission" date="2021-02" db="EMBL/GenBank/DDBJ databases">
        <title>Plant Genome Project.</title>
        <authorList>
            <person name="Zhang R.-G."/>
        </authorList>
    </citation>
    <scope>NUCLEOTIDE SEQUENCE [LARGE SCALE GENOMIC DNA]</scope>
    <source>
        <tissue evidence="1">Leaves</tissue>
    </source>
</reference>
<evidence type="ECO:0000313" key="1">
    <source>
        <dbReference type="EMBL" id="KAH7573583.1"/>
    </source>
</evidence>
<evidence type="ECO:0000313" key="2">
    <source>
        <dbReference type="Proteomes" id="UP000827721"/>
    </source>
</evidence>
<dbReference type="EMBL" id="JAFEMO010000003">
    <property type="protein sequence ID" value="KAH7573583.1"/>
    <property type="molecule type" value="Genomic_DNA"/>
</dbReference>
<organism evidence="1 2">
    <name type="scientific">Xanthoceras sorbifolium</name>
    <dbReference type="NCBI Taxonomy" id="99658"/>
    <lineage>
        <taxon>Eukaryota</taxon>
        <taxon>Viridiplantae</taxon>
        <taxon>Streptophyta</taxon>
        <taxon>Embryophyta</taxon>
        <taxon>Tracheophyta</taxon>
        <taxon>Spermatophyta</taxon>
        <taxon>Magnoliopsida</taxon>
        <taxon>eudicotyledons</taxon>
        <taxon>Gunneridae</taxon>
        <taxon>Pentapetalae</taxon>
        <taxon>rosids</taxon>
        <taxon>malvids</taxon>
        <taxon>Sapindales</taxon>
        <taxon>Sapindaceae</taxon>
        <taxon>Xanthoceroideae</taxon>
        <taxon>Xanthoceras</taxon>
    </lineage>
</organism>
<gene>
    <name evidence="1" type="ORF">JRO89_XS03G0175600</name>
</gene>
<accession>A0ABQ8IAB5</accession>